<proteinExistence type="predicted"/>
<evidence type="ECO:0000313" key="2">
    <source>
        <dbReference type="EMBL" id="MFC6723286.1"/>
    </source>
</evidence>
<dbReference type="Proteomes" id="UP001596328">
    <property type="component" value="Unassembled WGS sequence"/>
</dbReference>
<evidence type="ECO:0000313" key="3">
    <source>
        <dbReference type="Proteomes" id="UP001596328"/>
    </source>
</evidence>
<gene>
    <name evidence="2" type="ORF">ACFQE1_02525</name>
</gene>
<organism evidence="2 3">
    <name type="scientific">Halobium palmae</name>
    <dbReference type="NCBI Taxonomy" id="1776492"/>
    <lineage>
        <taxon>Archaea</taxon>
        <taxon>Methanobacteriati</taxon>
        <taxon>Methanobacteriota</taxon>
        <taxon>Stenosarchaea group</taxon>
        <taxon>Halobacteria</taxon>
        <taxon>Halobacteriales</taxon>
        <taxon>Haloferacaceae</taxon>
        <taxon>Halobium</taxon>
    </lineage>
</organism>
<dbReference type="AlphaFoldDB" id="A0ABD5RVN8"/>
<sequence length="277" mass="30145">TNAGPLATLRRTARTPLVEWLLVADGRPDPTIRYLVGASHDDLLADLEGILRTALLTAYELREVTWHPKYIEEYLPVDPDAFAASLAGAGGPHRASSDCPIDTARHPELAYDLTRDSMIRLREYADIATDDVQTLLEADLLREDTVNPHLLYSVSAAGRDAINEHYREGVDHGDGKGDLSESSEHVMLVELARRFAEGLRADPEDPVARVEPYYEPADSTRLGLVGFDAQVGSSSRSRPSGSTTTSRGPPLATSIRWPTASPIGRSGSSRVSPPPRD</sequence>
<evidence type="ECO:0000256" key="1">
    <source>
        <dbReference type="SAM" id="MobiDB-lite"/>
    </source>
</evidence>
<name>A0ABD5RVN8_9EURY</name>
<feature type="compositionally biased region" description="Low complexity" evidence="1">
    <location>
        <begin position="261"/>
        <end position="271"/>
    </location>
</feature>
<dbReference type="EMBL" id="JBHSWU010000010">
    <property type="protein sequence ID" value="MFC6723286.1"/>
    <property type="molecule type" value="Genomic_DNA"/>
</dbReference>
<reference evidence="2 3" key="1">
    <citation type="journal article" date="2019" name="Int. J. Syst. Evol. Microbiol.">
        <title>The Global Catalogue of Microorganisms (GCM) 10K type strain sequencing project: providing services to taxonomists for standard genome sequencing and annotation.</title>
        <authorList>
            <consortium name="The Broad Institute Genomics Platform"/>
            <consortium name="The Broad Institute Genome Sequencing Center for Infectious Disease"/>
            <person name="Wu L."/>
            <person name="Ma J."/>
        </authorList>
    </citation>
    <scope>NUCLEOTIDE SEQUENCE [LARGE SCALE GENOMIC DNA]</scope>
    <source>
        <strain evidence="2 3">NBRC 111368</strain>
    </source>
</reference>
<accession>A0ABD5RVN8</accession>
<protein>
    <submittedName>
        <fullName evidence="2">Uncharacterized protein</fullName>
    </submittedName>
</protein>
<feature type="region of interest" description="Disordered" evidence="1">
    <location>
        <begin position="230"/>
        <end position="277"/>
    </location>
</feature>
<comment type="caution">
    <text evidence="2">The sequence shown here is derived from an EMBL/GenBank/DDBJ whole genome shotgun (WGS) entry which is preliminary data.</text>
</comment>
<feature type="compositionally biased region" description="Low complexity" evidence="1">
    <location>
        <begin position="232"/>
        <end position="250"/>
    </location>
</feature>
<keyword evidence="3" id="KW-1185">Reference proteome</keyword>
<feature type="non-terminal residue" evidence="2">
    <location>
        <position position="1"/>
    </location>
</feature>